<gene>
    <name evidence="1" type="ORF">H9661_12930</name>
</gene>
<sequence length="103" mass="11205">MDGDVYAKGDQAIATYTGETYSINTTNVGIQVKTVGGQGSTAIWVDGSYVPDNGHLLAYSYHGNTYLQTFLVKNLSHGTHRIQIRVSMPTGTNVKTDYIFVTV</sequence>
<protein>
    <submittedName>
        <fullName evidence="1">Uncharacterized protein</fullName>
    </submittedName>
</protein>
<organism evidence="1 2">
    <name type="scientific">Clostridium cibarium</name>
    <dbReference type="NCBI Taxonomy" id="2762247"/>
    <lineage>
        <taxon>Bacteria</taxon>
        <taxon>Bacillati</taxon>
        <taxon>Bacillota</taxon>
        <taxon>Clostridia</taxon>
        <taxon>Eubacteriales</taxon>
        <taxon>Clostridiaceae</taxon>
        <taxon>Clostridium</taxon>
    </lineage>
</organism>
<dbReference type="Proteomes" id="UP000627781">
    <property type="component" value="Unassembled WGS sequence"/>
</dbReference>
<comment type="caution">
    <text evidence="1">The sequence shown here is derived from an EMBL/GenBank/DDBJ whole genome shotgun (WGS) entry which is preliminary data.</text>
</comment>
<keyword evidence="2" id="KW-1185">Reference proteome</keyword>
<dbReference type="RefSeq" id="WP_191769200.1">
    <property type="nucleotide sequence ID" value="NZ_JACSRA010000021.1"/>
</dbReference>
<dbReference type="EMBL" id="JACSRA010000021">
    <property type="protein sequence ID" value="MBD7912262.1"/>
    <property type="molecule type" value="Genomic_DNA"/>
</dbReference>
<evidence type="ECO:0000313" key="1">
    <source>
        <dbReference type="EMBL" id="MBD7912262.1"/>
    </source>
</evidence>
<reference evidence="1 2" key="1">
    <citation type="submission" date="2020-08" db="EMBL/GenBank/DDBJ databases">
        <title>A Genomic Blueprint of the Chicken Gut Microbiome.</title>
        <authorList>
            <person name="Gilroy R."/>
            <person name="Ravi A."/>
            <person name="Getino M."/>
            <person name="Pursley I."/>
            <person name="Horton D.L."/>
            <person name="Alikhan N.-F."/>
            <person name="Baker D."/>
            <person name="Gharbi K."/>
            <person name="Hall N."/>
            <person name="Watson M."/>
            <person name="Adriaenssens E.M."/>
            <person name="Foster-Nyarko E."/>
            <person name="Jarju S."/>
            <person name="Secka A."/>
            <person name="Antonio M."/>
            <person name="Oren A."/>
            <person name="Chaudhuri R."/>
            <person name="La Ragione R.M."/>
            <person name="Hildebrand F."/>
            <person name="Pallen M.J."/>
        </authorList>
    </citation>
    <scope>NUCLEOTIDE SEQUENCE [LARGE SCALE GENOMIC DNA]</scope>
    <source>
        <strain evidence="1 2">Sa3CVN1</strain>
    </source>
</reference>
<evidence type="ECO:0000313" key="2">
    <source>
        <dbReference type="Proteomes" id="UP000627781"/>
    </source>
</evidence>
<accession>A0ABR8PVV3</accession>
<name>A0ABR8PVV3_9CLOT</name>
<dbReference type="Gene3D" id="2.60.120.260">
    <property type="entry name" value="Galactose-binding domain-like"/>
    <property type="match status" value="1"/>
</dbReference>
<proteinExistence type="predicted"/>